<comment type="caution">
    <text evidence="1">The sequence shown here is derived from an EMBL/GenBank/DDBJ whole genome shotgun (WGS) entry which is preliminary data.</text>
</comment>
<proteinExistence type="predicted"/>
<dbReference type="AlphaFoldDB" id="A0AB73LMY9"/>
<accession>A0AB73LMY9</accession>
<reference evidence="1 2" key="1">
    <citation type="submission" date="2017-01" db="EMBL/GenBank/DDBJ databases">
        <title>Comparative genomic analysis of Brazilian Leptospira santarosai.</title>
        <authorList>
            <person name="Moreno L.Z."/>
            <person name="Miraglia F."/>
            <person name="Kremer F.S."/>
            <person name="Eslabao M.R."/>
            <person name="Lilenbaum W."/>
            <person name="Dellagostin O.A."/>
            <person name="Moreno A.M."/>
        </authorList>
    </citation>
    <scope>NUCLEOTIDE SEQUENCE [LARGE SCALE GENOMIC DNA]</scope>
    <source>
        <strain evidence="1 2">M52/8-19</strain>
    </source>
</reference>
<evidence type="ECO:0000313" key="2">
    <source>
        <dbReference type="Proteomes" id="UP000189337"/>
    </source>
</evidence>
<organism evidence="1 2">
    <name type="scientific">Leptospira santarosai</name>
    <dbReference type="NCBI Taxonomy" id="28183"/>
    <lineage>
        <taxon>Bacteria</taxon>
        <taxon>Pseudomonadati</taxon>
        <taxon>Spirochaetota</taxon>
        <taxon>Spirochaetia</taxon>
        <taxon>Leptospirales</taxon>
        <taxon>Leptospiraceae</taxon>
        <taxon>Leptospira</taxon>
    </lineage>
</organism>
<sequence>MVEIELIRWFLAFPRLESSIPDFSGTALRKSVSKPRIKLCMQDSKGILYRQEGTNAKTYADEWNTNSKFERRCLFFPTRLLVRTLTCFQFGIQPFLES</sequence>
<gene>
    <name evidence="1" type="ORF">BWD14_08760</name>
</gene>
<protein>
    <submittedName>
        <fullName evidence="1">Uncharacterized protein</fullName>
    </submittedName>
</protein>
<evidence type="ECO:0000313" key="1">
    <source>
        <dbReference type="EMBL" id="ONF93233.1"/>
    </source>
</evidence>
<dbReference type="EMBL" id="MTSU01000006">
    <property type="protein sequence ID" value="ONF93233.1"/>
    <property type="molecule type" value="Genomic_DNA"/>
</dbReference>
<name>A0AB73LMY9_9LEPT</name>
<dbReference type="Proteomes" id="UP000189337">
    <property type="component" value="Unassembled WGS sequence"/>
</dbReference>